<evidence type="ECO:0000313" key="2">
    <source>
        <dbReference type="Proteomes" id="UP000063229"/>
    </source>
</evidence>
<dbReference type="AlphaFoldDB" id="A0A0X1T561"/>
<dbReference type="RefSeq" id="WP_017133215.1">
    <property type="nucleotide sequence ID" value="NZ_CP014135.1"/>
</dbReference>
<dbReference type="EMBL" id="CP014135">
    <property type="protein sequence ID" value="AMB87264.1"/>
    <property type="molecule type" value="Genomic_DNA"/>
</dbReference>
<dbReference type="OrthoDB" id="6930557at2"/>
<dbReference type="KEGG" id="pagb:AWM79_18980"/>
<keyword evidence="2" id="KW-1185">Reference proteome</keyword>
<evidence type="ECO:0000313" key="1">
    <source>
        <dbReference type="EMBL" id="AMB87264.1"/>
    </source>
</evidence>
<evidence type="ECO:0008006" key="3">
    <source>
        <dbReference type="Google" id="ProtNLM"/>
    </source>
</evidence>
<protein>
    <recommendedName>
        <fullName evidence="3">HrpA</fullName>
    </recommendedName>
</protein>
<proteinExistence type="predicted"/>
<sequence length="109" mass="11319">MNLANRVTNGANTAVNGYNSVKETGNSIKGNAQNQSAAADLAGGGKAAEAQLAMMKMQDEQSARNIMLQGQAAMQTEQRNTLQAISSAQTDAANKEISNVAQTAKGISY</sequence>
<dbReference type="Proteomes" id="UP000063229">
    <property type="component" value="Chromosome"/>
</dbReference>
<dbReference type="Pfam" id="PF09589">
    <property type="entry name" value="HrpA_pilin"/>
    <property type="match status" value="1"/>
</dbReference>
<accession>A0A0X1T561</accession>
<dbReference type="InterPro" id="IPR018581">
    <property type="entry name" value="T3SS_pilus_HrpA"/>
</dbReference>
<reference evidence="1 2" key="1">
    <citation type="submission" date="2016-01" db="EMBL/GenBank/DDBJ databases">
        <authorList>
            <person name="McClelland M."/>
            <person name="Jain A."/>
            <person name="Saraogi P."/>
            <person name="Mendelson R."/>
            <person name="Westerman R."/>
            <person name="SanMiguel P."/>
            <person name="Csonka L."/>
        </authorList>
    </citation>
    <scope>NUCLEOTIDE SEQUENCE [LARGE SCALE GENOMIC DNA]</scope>
    <source>
        <strain evidence="1 2">NCPPB 2472</strain>
    </source>
</reference>
<name>A0A0X1T561_PSEAA</name>
<gene>
    <name evidence="1" type="ORF">AWM79_18980</name>
</gene>
<organism evidence="1 2">
    <name type="scientific">Pseudomonas agarici</name>
    <dbReference type="NCBI Taxonomy" id="46677"/>
    <lineage>
        <taxon>Bacteria</taxon>
        <taxon>Pseudomonadati</taxon>
        <taxon>Pseudomonadota</taxon>
        <taxon>Gammaproteobacteria</taxon>
        <taxon>Pseudomonadales</taxon>
        <taxon>Pseudomonadaceae</taxon>
        <taxon>Pseudomonas</taxon>
    </lineage>
</organism>
<dbReference type="GO" id="GO:0005615">
    <property type="term" value="C:extracellular space"/>
    <property type="evidence" value="ECO:0007669"/>
    <property type="project" value="InterPro"/>
</dbReference>